<organism evidence="8 9">
    <name type="scientific">Motilibacter deserti</name>
    <dbReference type="NCBI Taxonomy" id="2714956"/>
    <lineage>
        <taxon>Bacteria</taxon>
        <taxon>Bacillati</taxon>
        <taxon>Actinomycetota</taxon>
        <taxon>Actinomycetes</taxon>
        <taxon>Motilibacterales</taxon>
        <taxon>Motilibacteraceae</taxon>
        <taxon>Motilibacter</taxon>
    </lineage>
</organism>
<accession>A0ABX0GVB2</accession>
<proteinExistence type="predicted"/>
<feature type="transmembrane region" description="Helical" evidence="6">
    <location>
        <begin position="255"/>
        <end position="283"/>
    </location>
</feature>
<keyword evidence="3 6" id="KW-0812">Transmembrane</keyword>
<comment type="caution">
    <text evidence="8">The sequence shown here is derived from an EMBL/GenBank/DDBJ whole genome shotgun (WGS) entry which is preliminary data.</text>
</comment>
<dbReference type="PANTHER" id="PTHR30287">
    <property type="entry name" value="MEMBRANE COMPONENT OF PREDICTED ABC SUPERFAMILY METABOLITE UPTAKE TRANSPORTER"/>
    <property type="match status" value="1"/>
</dbReference>
<name>A0ABX0GVB2_9ACTN</name>
<evidence type="ECO:0000256" key="5">
    <source>
        <dbReference type="ARBA" id="ARBA00023136"/>
    </source>
</evidence>
<keyword evidence="2" id="KW-1003">Cell membrane</keyword>
<feature type="transmembrane region" description="Helical" evidence="6">
    <location>
        <begin position="432"/>
        <end position="457"/>
    </location>
</feature>
<keyword evidence="5 6" id="KW-0472">Membrane</keyword>
<dbReference type="InterPro" id="IPR038766">
    <property type="entry name" value="Membrane_comp_ABC_pdt"/>
</dbReference>
<gene>
    <name evidence="8" type="ORF">G9H71_07710</name>
</gene>
<evidence type="ECO:0000256" key="1">
    <source>
        <dbReference type="ARBA" id="ARBA00004651"/>
    </source>
</evidence>
<evidence type="ECO:0000313" key="9">
    <source>
        <dbReference type="Proteomes" id="UP000800981"/>
    </source>
</evidence>
<keyword evidence="9" id="KW-1185">Reference proteome</keyword>
<dbReference type="EMBL" id="JAANNP010000002">
    <property type="protein sequence ID" value="NHC13665.1"/>
    <property type="molecule type" value="Genomic_DNA"/>
</dbReference>
<feature type="transmembrane region" description="Helical" evidence="6">
    <location>
        <begin position="478"/>
        <end position="502"/>
    </location>
</feature>
<feature type="transmembrane region" description="Helical" evidence="6">
    <location>
        <begin position="311"/>
        <end position="333"/>
    </location>
</feature>
<evidence type="ECO:0000256" key="2">
    <source>
        <dbReference type="ARBA" id="ARBA00022475"/>
    </source>
</evidence>
<feature type="transmembrane region" description="Helical" evidence="6">
    <location>
        <begin position="791"/>
        <end position="811"/>
    </location>
</feature>
<protein>
    <submittedName>
        <fullName evidence="8">ABC transporter permease</fullName>
    </submittedName>
</protein>
<comment type="subcellular location">
    <subcellularLocation>
        <location evidence="1">Cell membrane</location>
        <topology evidence="1">Multi-pass membrane protein</topology>
    </subcellularLocation>
</comment>
<keyword evidence="4 6" id="KW-1133">Transmembrane helix</keyword>
<evidence type="ECO:0000313" key="8">
    <source>
        <dbReference type="EMBL" id="NHC13665.1"/>
    </source>
</evidence>
<evidence type="ECO:0000259" key="7">
    <source>
        <dbReference type="Pfam" id="PF02687"/>
    </source>
</evidence>
<feature type="transmembrane region" description="Helical" evidence="6">
    <location>
        <begin position="703"/>
        <end position="724"/>
    </location>
</feature>
<feature type="transmembrane region" description="Helical" evidence="6">
    <location>
        <begin position="755"/>
        <end position="779"/>
    </location>
</feature>
<dbReference type="Proteomes" id="UP000800981">
    <property type="component" value="Unassembled WGS sequence"/>
</dbReference>
<evidence type="ECO:0000256" key="3">
    <source>
        <dbReference type="ARBA" id="ARBA00022692"/>
    </source>
</evidence>
<evidence type="ECO:0000256" key="6">
    <source>
        <dbReference type="SAM" id="Phobius"/>
    </source>
</evidence>
<evidence type="ECO:0000256" key="4">
    <source>
        <dbReference type="ARBA" id="ARBA00022989"/>
    </source>
</evidence>
<sequence length="825" mass="83059">MARRRVAALFAIALAVLGGAALFTGAGVLFESGVRSHLPPGRLAGADVVVTARQSLPVPGDVSVPLPERAVVPASVVSQLRDVPGVESVVGDVSLPAAVVAPGGRVVSTEDPASAGHGWSSAALLGRVAVQGRAPVGNGEVALGSSLAAATRLAVGDRARLVIAGRSGSYVVTAVVGSPHAGVLLADATALRLAGRESGVRAGTVDLVGVRAAPGRSSEVADEVRSRLAGSGLVASTGASRGDAASPAAAASRGLLLAAAGSLSGIVLLVVGLIVAGALSVAVEGQRRELALLRAVGATPRQVRSLAAGQASVAAAVGAVPGIVLGYAVAGQLRGLLTGLGLPPEMPLARSPLPALCALLLLGATVQVAARAASRRTSRMSAVEAVLESHSEPREVSRVRVVSGLVLFGGALVLSVAPLLMRSALGAGMTSLAGIIASIGLALAGPALLQRLGALLGPRSQRRASSPLWLAVENVRAFAVRSAGVVSTLAMAVVLVLTYVLAQTTVMAAVERESSAGSLAQHEVSAGALGGVPDGLVEQLRTIPGVKAASAVSSTTVLWPHTVLGDVEVEPEPAMVLEPDTWDVLDLGVRAGDVADLHGATVAVSEDVARSRNAGVGRDVALLLGDGASVQARVVAVYSRSLGFGSVVLSRDLAEGHTGLLADRVLVRTERSSRLAEAVDVQPGLALSSISSGSLPVPPEVKLNLVVILVLLGYVLMGIANKLVAATSQRRDELAALRLSGATSRQLRAMLRREASLLSVCAIGSGLAVAAVPLMLLGVGFLDRPWAAGPLWLLPAVVLVVVGSTFACIELPGRRVLRERPAYAV</sequence>
<dbReference type="Pfam" id="PF02687">
    <property type="entry name" value="FtsX"/>
    <property type="match status" value="2"/>
</dbReference>
<feature type="domain" description="ABC3 transporter permease C-terminal" evidence="7">
    <location>
        <begin position="262"/>
        <end position="381"/>
    </location>
</feature>
<reference evidence="8 9" key="1">
    <citation type="submission" date="2020-03" db="EMBL/GenBank/DDBJ databases">
        <title>Two novel Motilibacter sp.</title>
        <authorList>
            <person name="Liu S."/>
        </authorList>
    </citation>
    <scope>NUCLEOTIDE SEQUENCE [LARGE SCALE GENOMIC DNA]</scope>
    <source>
        <strain evidence="8 9">E257</strain>
    </source>
</reference>
<feature type="transmembrane region" description="Helical" evidence="6">
    <location>
        <begin position="401"/>
        <end position="420"/>
    </location>
</feature>
<feature type="transmembrane region" description="Helical" evidence="6">
    <location>
        <begin position="353"/>
        <end position="370"/>
    </location>
</feature>
<dbReference type="InterPro" id="IPR003838">
    <property type="entry name" value="ABC3_permease_C"/>
</dbReference>
<dbReference type="PANTHER" id="PTHR30287:SF1">
    <property type="entry name" value="INNER MEMBRANE PROTEIN"/>
    <property type="match status" value="1"/>
</dbReference>
<feature type="domain" description="ABC3 transporter permease C-terminal" evidence="7">
    <location>
        <begin position="706"/>
        <end position="819"/>
    </location>
</feature>